<dbReference type="InterPro" id="IPR011006">
    <property type="entry name" value="CheY-like_superfamily"/>
</dbReference>
<dbReference type="Proteomes" id="UP000256269">
    <property type="component" value="Unassembled WGS sequence"/>
</dbReference>
<dbReference type="InterPro" id="IPR029016">
    <property type="entry name" value="GAF-like_dom_sf"/>
</dbReference>
<evidence type="ECO:0000256" key="3">
    <source>
        <dbReference type="ARBA" id="ARBA00023015"/>
    </source>
</evidence>
<comment type="caution">
    <text evidence="6">The sequence shown here is derived from an EMBL/GenBank/DDBJ whole genome shotgun (WGS) entry which is preliminary data.</text>
</comment>
<reference evidence="6 7" key="1">
    <citation type="submission" date="2018-08" db="EMBL/GenBank/DDBJ databases">
        <title>Genomic Encyclopedia of Archaeal and Bacterial Type Strains, Phase II (KMG-II): from individual species to whole genera.</title>
        <authorList>
            <person name="Goeker M."/>
        </authorList>
    </citation>
    <scope>NUCLEOTIDE SEQUENCE [LARGE SCALE GENOMIC DNA]</scope>
    <source>
        <strain evidence="6 7">DSM 45791</strain>
    </source>
</reference>
<sequence length="255" mass="27254">MTQGDNAGGPSTARDGRLAATFVELADTLVAGFDIIDMLHTLTERCVELLDVTAAAVLLPDRRSALQLVASSSEQPRLLDLMRLRNQEGPFLDAYHSGEPAASADLAAEVFRWPRLAEAARDSGYVGTQALPLRLRDQPLGVLGLFSADAGALATDTVAVGQSMADIATISILHTRAFQRREQVAEQLHNTLNARITIEQAKGFLAEKLRVPVGEAFALMRAHAHAHHLALTELARGVLTSQVDPADLRSSPPGG</sequence>
<dbReference type="Pfam" id="PF13185">
    <property type="entry name" value="GAF_2"/>
    <property type="match status" value="1"/>
</dbReference>
<evidence type="ECO:0000313" key="6">
    <source>
        <dbReference type="EMBL" id="REH34863.1"/>
    </source>
</evidence>
<evidence type="ECO:0000256" key="2">
    <source>
        <dbReference type="ARBA" id="ARBA00022777"/>
    </source>
</evidence>
<dbReference type="OrthoDB" id="3683444at2"/>
<dbReference type="SMART" id="SM00065">
    <property type="entry name" value="GAF"/>
    <property type="match status" value="1"/>
</dbReference>
<dbReference type="RefSeq" id="WP_116180257.1">
    <property type="nucleotide sequence ID" value="NZ_CP144375.1"/>
</dbReference>
<evidence type="ECO:0000256" key="1">
    <source>
        <dbReference type="ARBA" id="ARBA00022679"/>
    </source>
</evidence>
<keyword evidence="1" id="KW-0808">Transferase</keyword>
<keyword evidence="3" id="KW-0805">Transcription regulation</keyword>
<dbReference type="Gene3D" id="1.10.10.10">
    <property type="entry name" value="Winged helix-like DNA-binding domain superfamily/Winged helix DNA-binding domain"/>
    <property type="match status" value="1"/>
</dbReference>
<feature type="domain" description="ANTAR" evidence="5">
    <location>
        <begin position="178"/>
        <end position="239"/>
    </location>
</feature>
<keyword evidence="7" id="KW-1185">Reference proteome</keyword>
<dbReference type="Pfam" id="PF03861">
    <property type="entry name" value="ANTAR"/>
    <property type="match status" value="1"/>
</dbReference>
<accession>A0A3E0GZR0</accession>
<keyword evidence="2" id="KW-0418">Kinase</keyword>
<dbReference type="Gene3D" id="3.30.450.40">
    <property type="match status" value="1"/>
</dbReference>
<proteinExistence type="predicted"/>
<dbReference type="InterPro" id="IPR003018">
    <property type="entry name" value="GAF"/>
</dbReference>
<dbReference type="PIRSF" id="PIRSF036625">
    <property type="entry name" value="GAF_ANTAR"/>
    <property type="match status" value="1"/>
</dbReference>
<evidence type="ECO:0000256" key="4">
    <source>
        <dbReference type="ARBA" id="ARBA00023163"/>
    </source>
</evidence>
<name>A0A3E0GZR0_9PSEU</name>
<dbReference type="PROSITE" id="PS50921">
    <property type="entry name" value="ANTAR"/>
    <property type="match status" value="1"/>
</dbReference>
<keyword evidence="4" id="KW-0804">Transcription</keyword>
<protein>
    <submittedName>
        <fullName evidence="6">ANTAR domain-containing protein</fullName>
    </submittedName>
</protein>
<evidence type="ECO:0000313" key="7">
    <source>
        <dbReference type="Proteomes" id="UP000256269"/>
    </source>
</evidence>
<dbReference type="InterPro" id="IPR005561">
    <property type="entry name" value="ANTAR"/>
</dbReference>
<dbReference type="SMART" id="SM01012">
    <property type="entry name" value="ANTAR"/>
    <property type="match status" value="1"/>
</dbReference>
<dbReference type="AlphaFoldDB" id="A0A3E0GZR0"/>
<dbReference type="InterPro" id="IPR036388">
    <property type="entry name" value="WH-like_DNA-bd_sf"/>
</dbReference>
<dbReference type="SUPFAM" id="SSF55781">
    <property type="entry name" value="GAF domain-like"/>
    <property type="match status" value="1"/>
</dbReference>
<organism evidence="6 7">
    <name type="scientific">Kutzneria buriramensis</name>
    <dbReference type="NCBI Taxonomy" id="1045776"/>
    <lineage>
        <taxon>Bacteria</taxon>
        <taxon>Bacillati</taxon>
        <taxon>Actinomycetota</taxon>
        <taxon>Actinomycetes</taxon>
        <taxon>Pseudonocardiales</taxon>
        <taxon>Pseudonocardiaceae</taxon>
        <taxon>Kutzneria</taxon>
    </lineage>
</organism>
<dbReference type="EMBL" id="QUNO01000019">
    <property type="protein sequence ID" value="REH34863.1"/>
    <property type="molecule type" value="Genomic_DNA"/>
</dbReference>
<dbReference type="GO" id="GO:0016301">
    <property type="term" value="F:kinase activity"/>
    <property type="evidence" value="ECO:0007669"/>
    <property type="project" value="UniProtKB-KW"/>
</dbReference>
<gene>
    <name evidence="6" type="ORF">BCF44_119139</name>
</gene>
<dbReference type="InterPro" id="IPR012074">
    <property type="entry name" value="GAF_ANTAR"/>
</dbReference>
<dbReference type="GO" id="GO:0003723">
    <property type="term" value="F:RNA binding"/>
    <property type="evidence" value="ECO:0007669"/>
    <property type="project" value="InterPro"/>
</dbReference>
<evidence type="ECO:0000259" key="5">
    <source>
        <dbReference type="PROSITE" id="PS50921"/>
    </source>
</evidence>
<dbReference type="SUPFAM" id="SSF52172">
    <property type="entry name" value="CheY-like"/>
    <property type="match status" value="1"/>
</dbReference>